<dbReference type="SUPFAM" id="SSF47413">
    <property type="entry name" value="lambda repressor-like DNA-binding domains"/>
    <property type="match status" value="1"/>
</dbReference>
<sequence>MRGTPTGRQLRLGAELRKLRERAGLTSTEAAQLLGIKQNQVSNIEAGRHGVSPDRLRTIACHYECPDKALIDALTAMTPDRKRGWWEEYRDMLPTALLDLAEVEHYGTALRTAHTAGIPGLLQTREHAREVFRQVVPDLSPPEIEHRTSFRIKRQGIVFRGPEQVPYQAIIHEAALHMRFGGRDMARQQLSHLLKMGEHPSITILVIPFEAGGFPGAGQPVYYIHGTVPQLDTVQLDQAHGMVLLDAEARLDKYRRVLDRLAALSLTETESRALIHSIILNL</sequence>
<dbReference type="KEGG" id="sgm:GCM10017557_39450"/>
<dbReference type="GO" id="GO:0003677">
    <property type="term" value="F:DNA binding"/>
    <property type="evidence" value="ECO:0007669"/>
    <property type="project" value="InterPro"/>
</dbReference>
<dbReference type="EMBL" id="AP023440">
    <property type="protein sequence ID" value="BCL29086.1"/>
    <property type="molecule type" value="Genomic_DNA"/>
</dbReference>
<dbReference type="InterPro" id="IPR001387">
    <property type="entry name" value="Cro/C1-type_HTH"/>
</dbReference>
<dbReference type="CDD" id="cd00093">
    <property type="entry name" value="HTH_XRE"/>
    <property type="match status" value="1"/>
</dbReference>
<dbReference type="Pfam" id="PF19054">
    <property type="entry name" value="DUF5753"/>
    <property type="match status" value="1"/>
</dbReference>
<dbReference type="PROSITE" id="PS50943">
    <property type="entry name" value="HTH_CROC1"/>
    <property type="match status" value="1"/>
</dbReference>
<reference evidence="2 3" key="1">
    <citation type="journal article" date="2014" name="Int. J. Syst. Evol. Microbiol.">
        <title>Complete genome sequence of Corynebacterium casei LMG S-19264T (=DSM 44701T), isolated from a smear-ripened cheese.</title>
        <authorList>
            <consortium name="US DOE Joint Genome Institute (JGI-PGF)"/>
            <person name="Walter F."/>
            <person name="Albersmeier A."/>
            <person name="Kalinowski J."/>
            <person name="Ruckert C."/>
        </authorList>
    </citation>
    <scope>NUCLEOTIDE SEQUENCE [LARGE SCALE GENOMIC DNA]</scope>
    <source>
        <strain evidence="2 3">JCM 4677</strain>
    </source>
</reference>
<gene>
    <name evidence="2" type="ORF">GCM10017557_39450</name>
</gene>
<evidence type="ECO:0000313" key="2">
    <source>
        <dbReference type="EMBL" id="BCL29086.1"/>
    </source>
</evidence>
<accession>A0A7G1P5L5</accession>
<dbReference type="AlphaFoldDB" id="A0A7G1P5L5"/>
<dbReference type="InterPro" id="IPR010982">
    <property type="entry name" value="Lambda_DNA-bd_dom_sf"/>
</dbReference>
<dbReference type="Pfam" id="PF13560">
    <property type="entry name" value="HTH_31"/>
    <property type="match status" value="1"/>
</dbReference>
<evidence type="ECO:0000259" key="1">
    <source>
        <dbReference type="PROSITE" id="PS50943"/>
    </source>
</evidence>
<feature type="domain" description="HTH cro/C1-type" evidence="1">
    <location>
        <begin position="16"/>
        <end position="70"/>
    </location>
</feature>
<keyword evidence="3" id="KW-1185">Reference proteome</keyword>
<dbReference type="InterPro" id="IPR043917">
    <property type="entry name" value="DUF5753"/>
</dbReference>
<dbReference type="SMART" id="SM00530">
    <property type="entry name" value="HTH_XRE"/>
    <property type="match status" value="1"/>
</dbReference>
<dbReference type="Proteomes" id="UP000516444">
    <property type="component" value="Chromosome"/>
</dbReference>
<dbReference type="RefSeq" id="WP_190851247.1">
    <property type="nucleotide sequence ID" value="NZ_AP023440.1"/>
</dbReference>
<organism evidence="2 3">
    <name type="scientific">Streptomyces aurantiacus</name>
    <dbReference type="NCBI Taxonomy" id="47760"/>
    <lineage>
        <taxon>Bacteria</taxon>
        <taxon>Bacillati</taxon>
        <taxon>Actinomycetota</taxon>
        <taxon>Actinomycetes</taxon>
        <taxon>Kitasatosporales</taxon>
        <taxon>Streptomycetaceae</taxon>
        <taxon>Streptomyces</taxon>
        <taxon>Streptomyces aurantiacus group</taxon>
    </lineage>
</organism>
<proteinExistence type="predicted"/>
<dbReference type="Gene3D" id="1.10.260.40">
    <property type="entry name" value="lambda repressor-like DNA-binding domains"/>
    <property type="match status" value="1"/>
</dbReference>
<protein>
    <submittedName>
        <fullName evidence="2">Transcriptional regulator</fullName>
    </submittedName>
</protein>
<evidence type="ECO:0000313" key="3">
    <source>
        <dbReference type="Proteomes" id="UP000516444"/>
    </source>
</evidence>
<name>A0A7G1P5L5_9ACTN</name>